<evidence type="ECO:0000313" key="6">
    <source>
        <dbReference type="Proteomes" id="UP000078529"/>
    </source>
</evidence>
<dbReference type="PATRIC" id="fig|401562.3.peg.1376"/>
<evidence type="ECO:0000256" key="1">
    <source>
        <dbReference type="ARBA" id="ARBA00023125"/>
    </source>
</evidence>
<evidence type="ECO:0000259" key="2">
    <source>
        <dbReference type="PROSITE" id="PS50943"/>
    </source>
</evidence>
<dbReference type="GO" id="GO:0003677">
    <property type="term" value="F:DNA binding"/>
    <property type="evidence" value="ECO:0007669"/>
    <property type="project" value="UniProtKB-KW"/>
</dbReference>
<sequence length="131" mass="14821">MMVDMQSGVTELKAERDPIDVQVGARLRLIRTSRRVSLEELGRRIGVTYQQIQKYETGANRISASTLYRIAKAFETSPMFFFEGLDETEVSRPVASRETLQSSIALGRIPDIEVRHRLRALIEALDPEGGR</sequence>
<dbReference type="eggNOG" id="COG1396">
    <property type="taxonomic scope" value="Bacteria"/>
</dbReference>
<dbReference type="InterPro" id="IPR010982">
    <property type="entry name" value="Lambda_DNA-bd_dom_sf"/>
</dbReference>
<accession>A0A175RPN7</accession>
<evidence type="ECO:0000313" key="5">
    <source>
        <dbReference type="Proteomes" id="UP000078272"/>
    </source>
</evidence>
<dbReference type="PANTHER" id="PTHR46797:SF1">
    <property type="entry name" value="METHYLPHOSPHONATE SYNTHASE"/>
    <property type="match status" value="1"/>
</dbReference>
<dbReference type="Proteomes" id="UP000078529">
    <property type="component" value="Unassembled WGS sequence"/>
</dbReference>
<dbReference type="PANTHER" id="PTHR46797">
    <property type="entry name" value="HTH-TYPE TRANSCRIPTIONAL REGULATOR"/>
    <property type="match status" value="1"/>
</dbReference>
<comment type="caution">
    <text evidence="4">The sequence shown here is derived from an EMBL/GenBank/DDBJ whole genome shotgun (WGS) entry which is preliminary data.</text>
</comment>
<keyword evidence="6" id="KW-1185">Reference proteome</keyword>
<dbReference type="OrthoDB" id="9797172at2"/>
<name>A0A175RPN7_9HYPH</name>
<dbReference type="EMBL" id="LDQA01000022">
    <property type="protein sequence ID" value="KTR05676.1"/>
    <property type="molecule type" value="Genomic_DNA"/>
</dbReference>
<dbReference type="InterPro" id="IPR050807">
    <property type="entry name" value="TransReg_Diox_bact_type"/>
</dbReference>
<reference evidence="5 6" key="1">
    <citation type="journal article" date="2016" name="Front. Microbiol.">
        <title>Genomic Resource of Rice Seed Associated Bacteria.</title>
        <authorList>
            <person name="Midha S."/>
            <person name="Bansal K."/>
            <person name="Sharma S."/>
            <person name="Kumar N."/>
            <person name="Patil P.P."/>
            <person name="Chaudhry V."/>
            <person name="Patil P.B."/>
        </authorList>
    </citation>
    <scope>NUCLEOTIDE SEQUENCE [LARGE SCALE GENOMIC DNA]</scope>
    <source>
        <strain evidence="3 5">NS226</strain>
        <strain evidence="4 6">NS365</strain>
    </source>
</reference>
<dbReference type="STRING" id="401562.NS365_09725"/>
<protein>
    <recommendedName>
        <fullName evidence="2">HTH cro/C1-type domain-containing protein</fullName>
    </recommendedName>
</protein>
<dbReference type="SMART" id="SM00530">
    <property type="entry name" value="HTH_XRE"/>
    <property type="match status" value="1"/>
</dbReference>
<evidence type="ECO:0000313" key="4">
    <source>
        <dbReference type="EMBL" id="KTR05676.1"/>
    </source>
</evidence>
<evidence type="ECO:0000313" key="3">
    <source>
        <dbReference type="EMBL" id="KTQ98568.1"/>
    </source>
</evidence>
<dbReference type="PROSITE" id="PS50943">
    <property type="entry name" value="HTH_CROC1"/>
    <property type="match status" value="1"/>
</dbReference>
<gene>
    <name evidence="3" type="ORF">NS226_00710</name>
    <name evidence="4" type="ORF">NS365_09725</name>
</gene>
<dbReference type="AlphaFoldDB" id="A0A175RPN7"/>
<dbReference type="InterPro" id="IPR001387">
    <property type="entry name" value="Cro/C1-type_HTH"/>
</dbReference>
<dbReference type="GO" id="GO:0003700">
    <property type="term" value="F:DNA-binding transcription factor activity"/>
    <property type="evidence" value="ECO:0007669"/>
    <property type="project" value="TreeGrafter"/>
</dbReference>
<dbReference type="EMBL" id="LDPZ01000002">
    <property type="protein sequence ID" value="KTQ98568.1"/>
    <property type="molecule type" value="Genomic_DNA"/>
</dbReference>
<dbReference type="Proteomes" id="UP000078272">
    <property type="component" value="Unassembled WGS sequence"/>
</dbReference>
<dbReference type="SUPFAM" id="SSF47413">
    <property type="entry name" value="lambda repressor-like DNA-binding domains"/>
    <property type="match status" value="1"/>
</dbReference>
<keyword evidence="1" id="KW-0238">DNA-binding</keyword>
<proteinExistence type="predicted"/>
<organism evidence="4 6">
    <name type="scientific">Aureimonas ureilytica</name>
    <dbReference type="NCBI Taxonomy" id="401562"/>
    <lineage>
        <taxon>Bacteria</taxon>
        <taxon>Pseudomonadati</taxon>
        <taxon>Pseudomonadota</taxon>
        <taxon>Alphaproteobacteria</taxon>
        <taxon>Hyphomicrobiales</taxon>
        <taxon>Aurantimonadaceae</taxon>
        <taxon>Aureimonas</taxon>
    </lineage>
</organism>
<dbReference type="Pfam" id="PF01381">
    <property type="entry name" value="HTH_3"/>
    <property type="match status" value="1"/>
</dbReference>
<dbReference type="GO" id="GO:0005829">
    <property type="term" value="C:cytosol"/>
    <property type="evidence" value="ECO:0007669"/>
    <property type="project" value="TreeGrafter"/>
</dbReference>
<dbReference type="Gene3D" id="1.10.260.40">
    <property type="entry name" value="lambda repressor-like DNA-binding domains"/>
    <property type="match status" value="1"/>
</dbReference>
<dbReference type="CDD" id="cd00093">
    <property type="entry name" value="HTH_XRE"/>
    <property type="match status" value="1"/>
</dbReference>
<feature type="domain" description="HTH cro/C1-type" evidence="2">
    <location>
        <begin position="27"/>
        <end position="81"/>
    </location>
</feature>